<sequence>MSLTQVEAGQQSNANLFGLDCSSCEIYSYQLINNSNLFKGMKPQTYGENITRLKQLVFCYIFSQINVVSDIRERMRKLDATVQFKYDVILLVIIYTHIYLNYILSQLFNFHVVNHELFRIAANLANHQLDNVNTTCMLKDYHSEQLVRVSSSSIIASELSLQIFFKWLAWCFGTRATSFQIGCTHFHNQISRFNFEQLAVKLCVCQYYIDFTPSN</sequence>
<name>A0AA86PXB9_9EUKA</name>
<keyword evidence="1" id="KW-1133">Transmembrane helix</keyword>
<keyword evidence="6" id="KW-1185">Reference proteome</keyword>
<reference evidence="4 6" key="2">
    <citation type="submission" date="2024-07" db="EMBL/GenBank/DDBJ databases">
        <authorList>
            <person name="Akdeniz Z."/>
        </authorList>
    </citation>
    <scope>NUCLEOTIDE SEQUENCE [LARGE SCALE GENOMIC DNA]</scope>
</reference>
<protein>
    <submittedName>
        <fullName evidence="4">Hypothetical_protein</fullName>
    </submittedName>
</protein>
<evidence type="ECO:0000313" key="4">
    <source>
        <dbReference type="EMBL" id="CAL6059905.1"/>
    </source>
</evidence>
<comment type="caution">
    <text evidence="2">The sequence shown here is derived from an EMBL/GenBank/DDBJ whole genome shotgun (WGS) entry which is preliminary data.</text>
</comment>
<keyword evidence="1" id="KW-0812">Transmembrane</keyword>
<evidence type="ECO:0000313" key="5">
    <source>
        <dbReference type="EMBL" id="CAL6059923.1"/>
    </source>
</evidence>
<keyword evidence="1" id="KW-0472">Membrane</keyword>
<dbReference type="EMBL" id="CAXDID020000227">
    <property type="protein sequence ID" value="CAL6059905.1"/>
    <property type="molecule type" value="Genomic_DNA"/>
</dbReference>
<gene>
    <name evidence="2" type="ORF">HINF_LOCUS35750</name>
    <name evidence="3" type="ORF">HINF_LOCUS35759</name>
    <name evidence="4" type="ORF">HINF_LOCUS48971</name>
    <name evidence="5" type="ORF">HINF_LOCUS48980</name>
</gene>
<organism evidence="2">
    <name type="scientific">Hexamita inflata</name>
    <dbReference type="NCBI Taxonomy" id="28002"/>
    <lineage>
        <taxon>Eukaryota</taxon>
        <taxon>Metamonada</taxon>
        <taxon>Diplomonadida</taxon>
        <taxon>Hexamitidae</taxon>
        <taxon>Hexamitinae</taxon>
        <taxon>Hexamita</taxon>
    </lineage>
</organism>
<evidence type="ECO:0000313" key="6">
    <source>
        <dbReference type="Proteomes" id="UP001642409"/>
    </source>
</evidence>
<evidence type="ECO:0000313" key="2">
    <source>
        <dbReference type="EMBL" id="CAI9948105.1"/>
    </source>
</evidence>
<dbReference type="EMBL" id="CATOUU010000785">
    <property type="protein sequence ID" value="CAI9948114.1"/>
    <property type="molecule type" value="Genomic_DNA"/>
</dbReference>
<dbReference type="EMBL" id="CAXDID020000227">
    <property type="protein sequence ID" value="CAL6059923.1"/>
    <property type="molecule type" value="Genomic_DNA"/>
</dbReference>
<accession>A0AA86PXB9</accession>
<evidence type="ECO:0000313" key="3">
    <source>
        <dbReference type="EMBL" id="CAI9948114.1"/>
    </source>
</evidence>
<dbReference type="AlphaFoldDB" id="A0AA86PXB9"/>
<feature type="transmembrane region" description="Helical" evidence="1">
    <location>
        <begin position="84"/>
        <end position="104"/>
    </location>
</feature>
<evidence type="ECO:0000256" key="1">
    <source>
        <dbReference type="SAM" id="Phobius"/>
    </source>
</evidence>
<dbReference type="EMBL" id="CATOUU010000785">
    <property type="protein sequence ID" value="CAI9948105.1"/>
    <property type="molecule type" value="Genomic_DNA"/>
</dbReference>
<proteinExistence type="predicted"/>
<reference evidence="2" key="1">
    <citation type="submission" date="2023-06" db="EMBL/GenBank/DDBJ databases">
        <authorList>
            <person name="Kurt Z."/>
        </authorList>
    </citation>
    <scope>NUCLEOTIDE SEQUENCE</scope>
</reference>
<dbReference type="Proteomes" id="UP001642409">
    <property type="component" value="Unassembled WGS sequence"/>
</dbReference>